<dbReference type="InterPro" id="IPR036388">
    <property type="entry name" value="WH-like_DNA-bd_sf"/>
</dbReference>
<dbReference type="Pfam" id="PF13776">
    <property type="entry name" value="DUF4172"/>
    <property type="match status" value="1"/>
</dbReference>
<dbReference type="InterPro" id="IPR036597">
    <property type="entry name" value="Fido-like_dom_sf"/>
</dbReference>
<protein>
    <submittedName>
        <fullName evidence="4">Cell filamentation protein Fic</fullName>
    </submittedName>
</protein>
<name>A0A246B8N2_9FLAO</name>
<dbReference type="PANTHER" id="PTHR13504">
    <property type="entry name" value="FIDO DOMAIN-CONTAINING PROTEIN DDB_G0283145"/>
    <property type="match status" value="1"/>
</dbReference>
<dbReference type="GO" id="GO:0005524">
    <property type="term" value="F:ATP binding"/>
    <property type="evidence" value="ECO:0007669"/>
    <property type="project" value="UniProtKB-KW"/>
</dbReference>
<keyword evidence="5" id="KW-1185">Reference proteome</keyword>
<sequence length="368" mass="42117">MNYIWQLENFPDFSYSTEKLLPGIQNFALELGETNGILQGFSEETKRDVFTELLLSEALKTSEIEGEYFSREEVISSLKLNLGYKDFHKTTKNKKANAIAVLMIEVQKSYNKTLDENLLLDWHKILMEYEESINHGQFRKGKEPMQVVSGSFGNFTVHYEAPPAKDLPVLIPEFIGWYKSFTEPNLGKVGEAMLLAAIAHLYFETLHPFEDGNGRIGRALAEKALAEKLEIPIFVGLSKAIEKDKSRYYNELKKAQRNLQITDWVHYFFDILNAALINSKNVVTFTLKKVRFFDSFQDQLNERQLKAINKMMEQGEEGFEGGMTAKKYISITKTSKATATRDLQQLAEMNAFIKVGAGRSVSYELNMY</sequence>
<keyword evidence="2" id="KW-0067">ATP-binding</keyword>
<dbReference type="InterPro" id="IPR003812">
    <property type="entry name" value="Fido"/>
</dbReference>
<dbReference type="PANTHER" id="PTHR13504:SF33">
    <property type="entry name" value="FIC FAMILY PROTEIN"/>
    <property type="match status" value="1"/>
</dbReference>
<proteinExistence type="predicted"/>
<keyword evidence="2" id="KW-0547">Nucleotide-binding</keyword>
<dbReference type="SUPFAM" id="SSF140931">
    <property type="entry name" value="Fic-like"/>
    <property type="match status" value="1"/>
</dbReference>
<evidence type="ECO:0000259" key="3">
    <source>
        <dbReference type="PROSITE" id="PS51459"/>
    </source>
</evidence>
<evidence type="ECO:0000256" key="2">
    <source>
        <dbReference type="PIRSR" id="PIRSR640198-2"/>
    </source>
</evidence>
<accession>A0A246B8N2</accession>
<feature type="domain" description="Fido" evidence="3">
    <location>
        <begin position="114"/>
        <end position="270"/>
    </location>
</feature>
<dbReference type="Gene3D" id="1.10.3290.10">
    <property type="entry name" value="Fido-like domain"/>
    <property type="match status" value="1"/>
</dbReference>
<dbReference type="InterPro" id="IPR040198">
    <property type="entry name" value="Fido_containing"/>
</dbReference>
<evidence type="ECO:0000313" key="5">
    <source>
        <dbReference type="Proteomes" id="UP000197587"/>
    </source>
</evidence>
<organism evidence="4 5">
    <name type="scientific">Kaistella haifensis DSM 19056</name>
    <dbReference type="NCBI Taxonomy" id="1450526"/>
    <lineage>
        <taxon>Bacteria</taxon>
        <taxon>Pseudomonadati</taxon>
        <taxon>Bacteroidota</taxon>
        <taxon>Flavobacteriia</taxon>
        <taxon>Flavobacteriales</taxon>
        <taxon>Weeksellaceae</taxon>
        <taxon>Chryseobacterium group</taxon>
        <taxon>Kaistella</taxon>
    </lineage>
</organism>
<evidence type="ECO:0000313" key="4">
    <source>
        <dbReference type="EMBL" id="OWK97765.1"/>
    </source>
</evidence>
<dbReference type="PROSITE" id="PS51459">
    <property type="entry name" value="FIDO"/>
    <property type="match status" value="1"/>
</dbReference>
<evidence type="ECO:0000256" key="1">
    <source>
        <dbReference type="PIRSR" id="PIRSR640198-1"/>
    </source>
</evidence>
<gene>
    <name evidence="4" type="ORF">AP75_09405</name>
</gene>
<dbReference type="Pfam" id="PF02661">
    <property type="entry name" value="Fic"/>
    <property type="match status" value="1"/>
</dbReference>
<reference evidence="4 5" key="2">
    <citation type="submission" date="2017-05" db="EMBL/GenBank/DDBJ databases">
        <title>Genome of Chryseobacterium haifense.</title>
        <authorList>
            <person name="Newman J.D."/>
        </authorList>
    </citation>
    <scope>NUCLEOTIDE SEQUENCE [LARGE SCALE GENOMIC DNA]</scope>
    <source>
        <strain evidence="4 5">DSM 19056</strain>
    </source>
</reference>
<reference evidence="4 5" key="1">
    <citation type="submission" date="2014-01" db="EMBL/GenBank/DDBJ databases">
        <authorList>
            <consortium name="Genome Consortium for Active Teaching"/>
            <person name="Sontag T.C."/>
            <person name="Newman J.D."/>
        </authorList>
    </citation>
    <scope>NUCLEOTIDE SEQUENCE [LARGE SCALE GENOMIC DNA]</scope>
    <source>
        <strain evidence="4 5">DSM 19056</strain>
    </source>
</reference>
<dbReference type="Proteomes" id="UP000197587">
    <property type="component" value="Unassembled WGS sequence"/>
</dbReference>
<dbReference type="Gene3D" id="1.10.10.10">
    <property type="entry name" value="Winged helix-like DNA-binding domain superfamily/Winged helix DNA-binding domain"/>
    <property type="match status" value="1"/>
</dbReference>
<comment type="caution">
    <text evidence="4">The sequence shown here is derived from an EMBL/GenBank/DDBJ whole genome shotgun (WGS) entry which is preliminary data.</text>
</comment>
<dbReference type="EMBL" id="JASZ02000020">
    <property type="protein sequence ID" value="OWK97765.1"/>
    <property type="molecule type" value="Genomic_DNA"/>
</dbReference>
<feature type="binding site" evidence="2">
    <location>
        <begin position="211"/>
        <end position="218"/>
    </location>
    <ligand>
        <name>ATP</name>
        <dbReference type="ChEBI" id="CHEBI:30616"/>
    </ligand>
</feature>
<feature type="binding site" evidence="2">
    <location>
        <begin position="248"/>
        <end position="249"/>
    </location>
    <ligand>
        <name>ATP</name>
        <dbReference type="ChEBI" id="CHEBI:30616"/>
    </ligand>
</feature>
<dbReference type="AlphaFoldDB" id="A0A246B8N2"/>
<dbReference type="RefSeq" id="WP_031501517.1">
    <property type="nucleotide sequence ID" value="NZ_JASZ02000020.1"/>
</dbReference>
<dbReference type="InterPro" id="IPR025230">
    <property type="entry name" value="DUF4172"/>
</dbReference>
<feature type="active site" evidence="1">
    <location>
        <position position="207"/>
    </location>
</feature>